<comment type="similarity">
    <text evidence="1 7 8">Belongs to the universal ribosomal protein uS4 family.</text>
</comment>
<evidence type="ECO:0000313" key="13">
    <source>
        <dbReference type="Proteomes" id="UP000075320"/>
    </source>
</evidence>
<dbReference type="PANTHER" id="PTHR11831">
    <property type="entry name" value="30S 40S RIBOSOMAL PROTEIN"/>
    <property type="match status" value="1"/>
</dbReference>
<feature type="region of interest" description="Disordered" evidence="9">
    <location>
        <begin position="166"/>
        <end position="185"/>
    </location>
</feature>
<keyword evidence="5 7" id="KW-0687">Ribonucleoprotein</keyword>
<evidence type="ECO:0000259" key="11">
    <source>
        <dbReference type="SMART" id="SM01390"/>
    </source>
</evidence>
<dbReference type="InterPro" id="IPR036986">
    <property type="entry name" value="S4_RNA-bd_sf"/>
</dbReference>
<dbReference type="Pfam" id="PF00163">
    <property type="entry name" value="Ribosomal_S4"/>
    <property type="match status" value="1"/>
</dbReference>
<dbReference type="CDD" id="cd00165">
    <property type="entry name" value="S4"/>
    <property type="match status" value="1"/>
</dbReference>
<proteinExistence type="inferred from homology"/>
<dbReference type="EMBL" id="LUKE01000001">
    <property type="protein sequence ID" value="KYG66000.1"/>
    <property type="molecule type" value="Genomic_DNA"/>
</dbReference>
<dbReference type="GO" id="GO:0015935">
    <property type="term" value="C:small ribosomal subunit"/>
    <property type="evidence" value="ECO:0007669"/>
    <property type="project" value="InterPro"/>
</dbReference>
<gene>
    <name evidence="7" type="primary">rpsD</name>
    <name evidence="12" type="ORF">AZI86_02725</name>
</gene>
<protein>
    <recommendedName>
        <fullName evidence="6 7">Small ribosomal subunit protein uS4</fullName>
    </recommendedName>
</protein>
<dbReference type="InterPro" id="IPR005709">
    <property type="entry name" value="Ribosomal_uS4_bac-type"/>
</dbReference>
<feature type="domain" description="RNA-binding S4" evidence="10">
    <location>
        <begin position="95"/>
        <end position="153"/>
    </location>
</feature>
<sequence length="208" mass="23758">MKRAGKTPRFKRQRRLLVELPGMGKAGALERRPYPPGQHGQQRRKYSEFALQLEEKQKIRFHYQIREEQFRRFINKAKASKATNWVEALVNMLEKRLDNVVFRLGFAPSIPAARQLVSHGKVLVNGKKVNVGSALVKVGDKITLKPEAYDNQVYMQAKQSPRLPLPTFMSKDEVGGKEEGRMTDEPNLESVPFAFEPGLVIGYYSMRG</sequence>
<dbReference type="PROSITE" id="PS00632">
    <property type="entry name" value="RIBOSOMAL_S4"/>
    <property type="match status" value="1"/>
</dbReference>
<accession>A0A150WNK6</accession>
<dbReference type="Gene3D" id="3.10.290.10">
    <property type="entry name" value="RNA-binding S4 domain"/>
    <property type="match status" value="1"/>
</dbReference>
<evidence type="ECO:0000256" key="3">
    <source>
        <dbReference type="ARBA" id="ARBA00022884"/>
    </source>
</evidence>
<dbReference type="GO" id="GO:0006412">
    <property type="term" value="P:translation"/>
    <property type="evidence" value="ECO:0007669"/>
    <property type="project" value="UniProtKB-UniRule"/>
</dbReference>
<keyword evidence="13" id="KW-1185">Reference proteome</keyword>
<keyword evidence="2 7" id="KW-0699">rRNA-binding</keyword>
<name>A0A150WNK6_BDEBC</name>
<evidence type="ECO:0000256" key="7">
    <source>
        <dbReference type="HAMAP-Rule" id="MF_01306"/>
    </source>
</evidence>
<dbReference type="RefSeq" id="WP_061833566.1">
    <property type="nucleotide sequence ID" value="NZ_LUKE01000001.1"/>
</dbReference>
<keyword evidence="3 7" id="KW-0694">RNA-binding</keyword>
<dbReference type="InterPro" id="IPR002942">
    <property type="entry name" value="S4_RNA-bd"/>
</dbReference>
<comment type="subunit">
    <text evidence="7">Part of the 30S ribosomal subunit. Contacts protein S5. The interaction surface between S4 and S5 is involved in control of translational fidelity.</text>
</comment>
<evidence type="ECO:0000256" key="6">
    <source>
        <dbReference type="ARBA" id="ARBA00035254"/>
    </source>
</evidence>
<dbReference type="GO" id="GO:0042274">
    <property type="term" value="P:ribosomal small subunit biogenesis"/>
    <property type="evidence" value="ECO:0007669"/>
    <property type="project" value="TreeGrafter"/>
</dbReference>
<feature type="compositionally biased region" description="Basic and acidic residues" evidence="9">
    <location>
        <begin position="170"/>
        <end position="184"/>
    </location>
</feature>
<dbReference type="HAMAP" id="MF_01306_B">
    <property type="entry name" value="Ribosomal_uS4_B"/>
    <property type="match status" value="1"/>
</dbReference>
<evidence type="ECO:0000256" key="1">
    <source>
        <dbReference type="ARBA" id="ARBA00007465"/>
    </source>
</evidence>
<dbReference type="SMART" id="SM00363">
    <property type="entry name" value="S4"/>
    <property type="match status" value="1"/>
</dbReference>
<feature type="domain" description="Small ribosomal subunit protein uS4 N-terminal" evidence="11">
    <location>
        <begin position="4"/>
        <end position="94"/>
    </location>
</feature>
<dbReference type="InterPro" id="IPR001912">
    <property type="entry name" value="Ribosomal_uS4_N"/>
</dbReference>
<evidence type="ECO:0000256" key="2">
    <source>
        <dbReference type="ARBA" id="ARBA00022730"/>
    </source>
</evidence>
<dbReference type="SUPFAM" id="SSF55174">
    <property type="entry name" value="Alpha-L RNA-binding motif"/>
    <property type="match status" value="1"/>
</dbReference>
<evidence type="ECO:0000256" key="9">
    <source>
        <dbReference type="SAM" id="MobiDB-lite"/>
    </source>
</evidence>
<dbReference type="Gene3D" id="1.10.1050.10">
    <property type="entry name" value="Ribosomal Protein S4 Delta 41, Chain A, domain 1"/>
    <property type="match status" value="1"/>
</dbReference>
<evidence type="ECO:0000259" key="10">
    <source>
        <dbReference type="SMART" id="SM00363"/>
    </source>
</evidence>
<dbReference type="Proteomes" id="UP000075320">
    <property type="component" value="Unassembled WGS sequence"/>
</dbReference>
<comment type="function">
    <text evidence="7">With S5 and S12 plays an important role in translational accuracy.</text>
</comment>
<evidence type="ECO:0000256" key="5">
    <source>
        <dbReference type="ARBA" id="ARBA00023274"/>
    </source>
</evidence>
<dbReference type="AlphaFoldDB" id="A0A150WNK6"/>
<dbReference type="SMART" id="SM01390">
    <property type="entry name" value="Ribosomal_S4"/>
    <property type="match status" value="1"/>
</dbReference>
<dbReference type="NCBIfam" id="NF003717">
    <property type="entry name" value="PRK05327.1"/>
    <property type="match status" value="1"/>
</dbReference>
<organism evidence="12 13">
    <name type="scientific">Bdellovibrio bacteriovorus</name>
    <dbReference type="NCBI Taxonomy" id="959"/>
    <lineage>
        <taxon>Bacteria</taxon>
        <taxon>Pseudomonadati</taxon>
        <taxon>Bdellovibrionota</taxon>
        <taxon>Bdellovibrionia</taxon>
        <taxon>Bdellovibrionales</taxon>
        <taxon>Pseudobdellovibrionaceae</taxon>
        <taxon>Bdellovibrio</taxon>
    </lineage>
</organism>
<dbReference type="GO" id="GO:0019843">
    <property type="term" value="F:rRNA binding"/>
    <property type="evidence" value="ECO:0007669"/>
    <property type="project" value="UniProtKB-UniRule"/>
</dbReference>
<comment type="caution">
    <text evidence="12">The sequence shown here is derived from an EMBL/GenBank/DDBJ whole genome shotgun (WGS) entry which is preliminary data.</text>
</comment>
<dbReference type="Pfam" id="PF01479">
    <property type="entry name" value="S4"/>
    <property type="match status" value="1"/>
</dbReference>
<evidence type="ECO:0000256" key="8">
    <source>
        <dbReference type="RuleBase" id="RU003699"/>
    </source>
</evidence>
<dbReference type="OrthoDB" id="9803672at2"/>
<dbReference type="PANTHER" id="PTHR11831:SF4">
    <property type="entry name" value="SMALL RIBOSOMAL SUBUNIT PROTEIN US4M"/>
    <property type="match status" value="1"/>
</dbReference>
<dbReference type="GO" id="GO:0003735">
    <property type="term" value="F:structural constituent of ribosome"/>
    <property type="evidence" value="ECO:0007669"/>
    <property type="project" value="InterPro"/>
</dbReference>
<dbReference type="NCBIfam" id="TIGR01017">
    <property type="entry name" value="rpsD_bact"/>
    <property type="match status" value="1"/>
</dbReference>
<evidence type="ECO:0000256" key="4">
    <source>
        <dbReference type="ARBA" id="ARBA00022980"/>
    </source>
</evidence>
<reference evidence="12 13" key="1">
    <citation type="submission" date="2016-03" db="EMBL/GenBank/DDBJ databases">
        <authorList>
            <person name="Ploux O."/>
        </authorList>
    </citation>
    <scope>NUCLEOTIDE SEQUENCE [LARGE SCALE GENOMIC DNA]</scope>
    <source>
        <strain evidence="12 13">R0</strain>
    </source>
</reference>
<dbReference type="InterPro" id="IPR018079">
    <property type="entry name" value="Ribosomal_uS4_CS"/>
</dbReference>
<evidence type="ECO:0000313" key="12">
    <source>
        <dbReference type="EMBL" id="KYG66000.1"/>
    </source>
</evidence>
<comment type="function">
    <text evidence="7">One of the primary rRNA binding proteins, it binds directly to 16S rRNA where it nucleates assembly of the body of the 30S subunit.</text>
</comment>
<dbReference type="InterPro" id="IPR022801">
    <property type="entry name" value="Ribosomal_uS4"/>
</dbReference>
<keyword evidence="4 7" id="KW-0689">Ribosomal protein</keyword>
<dbReference type="FunFam" id="3.10.290.10:FF:000001">
    <property type="entry name" value="30S ribosomal protein S4"/>
    <property type="match status" value="1"/>
</dbReference>
<dbReference type="PROSITE" id="PS50889">
    <property type="entry name" value="S4"/>
    <property type="match status" value="1"/>
</dbReference>